<comment type="caution">
    <text evidence="1">The sequence shown here is derived from an EMBL/GenBank/DDBJ whole genome shotgun (WGS) entry which is preliminary data.</text>
</comment>
<dbReference type="AlphaFoldDB" id="A0AAN9MVR7"/>
<protein>
    <submittedName>
        <fullName evidence="1">Uncharacterized protein</fullName>
    </submittedName>
</protein>
<evidence type="ECO:0000313" key="1">
    <source>
        <dbReference type="EMBL" id="KAK7361859.1"/>
    </source>
</evidence>
<keyword evidence="2" id="KW-1185">Reference proteome</keyword>
<dbReference type="EMBL" id="JAYMYQ010000001">
    <property type="protein sequence ID" value="KAK7361859.1"/>
    <property type="molecule type" value="Genomic_DNA"/>
</dbReference>
<gene>
    <name evidence="1" type="ORF">VNO77_03947</name>
</gene>
<accession>A0AAN9MVR7</accession>
<dbReference type="Proteomes" id="UP001367508">
    <property type="component" value="Unassembled WGS sequence"/>
</dbReference>
<reference evidence="1 2" key="1">
    <citation type="submission" date="2024-01" db="EMBL/GenBank/DDBJ databases">
        <title>The genomes of 5 underutilized Papilionoideae crops provide insights into root nodulation and disease resistanc.</title>
        <authorList>
            <person name="Jiang F."/>
        </authorList>
    </citation>
    <scope>NUCLEOTIDE SEQUENCE [LARGE SCALE GENOMIC DNA]</scope>
    <source>
        <strain evidence="1">LVBAO_FW01</strain>
        <tissue evidence="1">Leaves</tissue>
    </source>
</reference>
<name>A0AAN9MVR7_CANGL</name>
<organism evidence="1 2">
    <name type="scientific">Canavalia gladiata</name>
    <name type="common">Sword bean</name>
    <name type="synonym">Dolichos gladiatus</name>
    <dbReference type="NCBI Taxonomy" id="3824"/>
    <lineage>
        <taxon>Eukaryota</taxon>
        <taxon>Viridiplantae</taxon>
        <taxon>Streptophyta</taxon>
        <taxon>Embryophyta</taxon>
        <taxon>Tracheophyta</taxon>
        <taxon>Spermatophyta</taxon>
        <taxon>Magnoliopsida</taxon>
        <taxon>eudicotyledons</taxon>
        <taxon>Gunneridae</taxon>
        <taxon>Pentapetalae</taxon>
        <taxon>rosids</taxon>
        <taxon>fabids</taxon>
        <taxon>Fabales</taxon>
        <taxon>Fabaceae</taxon>
        <taxon>Papilionoideae</taxon>
        <taxon>50 kb inversion clade</taxon>
        <taxon>NPAAA clade</taxon>
        <taxon>indigoferoid/millettioid clade</taxon>
        <taxon>Phaseoleae</taxon>
        <taxon>Canavalia</taxon>
    </lineage>
</organism>
<sequence>MDSTEVHATLHEQITILDSKGSSSQEYPLLNLGLIRNSFSSQCEAFCFLYVLSLCQNVPLYAMIVLDRSSILEPSGEPRTIVKSRVRRPC</sequence>
<evidence type="ECO:0000313" key="2">
    <source>
        <dbReference type="Proteomes" id="UP001367508"/>
    </source>
</evidence>
<proteinExistence type="predicted"/>